<reference evidence="2" key="1">
    <citation type="journal article" date="2023" name="Front. Plant Sci.">
        <title>Chromosomal-level genome assembly of Melastoma candidum provides insights into trichome evolution.</title>
        <authorList>
            <person name="Zhong Y."/>
            <person name="Wu W."/>
            <person name="Sun C."/>
            <person name="Zou P."/>
            <person name="Liu Y."/>
            <person name="Dai S."/>
            <person name="Zhou R."/>
        </authorList>
    </citation>
    <scope>NUCLEOTIDE SEQUENCE [LARGE SCALE GENOMIC DNA]</scope>
</reference>
<evidence type="ECO:0000313" key="2">
    <source>
        <dbReference type="Proteomes" id="UP001057402"/>
    </source>
</evidence>
<accession>A0ACB9MD93</accession>
<name>A0ACB9MD93_9MYRT</name>
<dbReference type="EMBL" id="CM042889">
    <property type="protein sequence ID" value="KAI4321551.1"/>
    <property type="molecule type" value="Genomic_DNA"/>
</dbReference>
<keyword evidence="2" id="KW-1185">Reference proteome</keyword>
<organism evidence="1 2">
    <name type="scientific">Melastoma candidum</name>
    <dbReference type="NCBI Taxonomy" id="119954"/>
    <lineage>
        <taxon>Eukaryota</taxon>
        <taxon>Viridiplantae</taxon>
        <taxon>Streptophyta</taxon>
        <taxon>Embryophyta</taxon>
        <taxon>Tracheophyta</taxon>
        <taxon>Spermatophyta</taxon>
        <taxon>Magnoliopsida</taxon>
        <taxon>eudicotyledons</taxon>
        <taxon>Gunneridae</taxon>
        <taxon>Pentapetalae</taxon>
        <taxon>rosids</taxon>
        <taxon>malvids</taxon>
        <taxon>Myrtales</taxon>
        <taxon>Melastomataceae</taxon>
        <taxon>Melastomatoideae</taxon>
        <taxon>Melastomateae</taxon>
        <taxon>Melastoma</taxon>
    </lineage>
</organism>
<dbReference type="Proteomes" id="UP001057402">
    <property type="component" value="Chromosome 10"/>
</dbReference>
<proteinExistence type="predicted"/>
<evidence type="ECO:0000313" key="1">
    <source>
        <dbReference type="EMBL" id="KAI4321551.1"/>
    </source>
</evidence>
<protein>
    <submittedName>
        <fullName evidence="1">Uncharacterized protein</fullName>
    </submittedName>
</protein>
<gene>
    <name evidence="1" type="ORF">MLD38_034919</name>
</gene>
<comment type="caution">
    <text evidence="1">The sequence shown here is derived from an EMBL/GenBank/DDBJ whole genome shotgun (WGS) entry which is preliminary data.</text>
</comment>
<sequence>MERGSNGVLIAVLVFDWMAASFLDTFVRMSIFVKEAFGLMEEPSLSFDYLRKLLEVVVLILVLVLDWLAAASMEMEGQPTQLDFDLHQRSLWTIIISLCSRFF</sequence>